<dbReference type="AlphaFoldDB" id="A0A4Y7PZF1"/>
<sequence>MRTSLVSWTRLTRACTSPCLTSVCSLLPSLSWYINSRMSHPVTLLANGHADENTVASQFNDLQKVFTAASSGFLTIAPAAGSNTTSPTNDELSVEFGTVIQDVASGLSAITPARVSNAADLFASVDSIIAQSAKNFGITRPGGLTLVHTLSVSHVKSLQPACSDDIEWVGCWTLDSSCRLRASRKR</sequence>
<evidence type="ECO:0000313" key="2">
    <source>
        <dbReference type="Proteomes" id="UP000294933"/>
    </source>
</evidence>
<gene>
    <name evidence="1" type="ORF">BD410DRAFT_790442</name>
</gene>
<dbReference type="EMBL" id="ML170185">
    <property type="protein sequence ID" value="TDL20774.1"/>
    <property type="molecule type" value="Genomic_DNA"/>
</dbReference>
<dbReference type="Proteomes" id="UP000294933">
    <property type="component" value="Unassembled WGS sequence"/>
</dbReference>
<dbReference type="OrthoDB" id="2910007at2759"/>
<reference evidence="1 2" key="1">
    <citation type="submission" date="2018-06" db="EMBL/GenBank/DDBJ databases">
        <title>A transcriptomic atlas of mushroom development highlights an independent origin of complex multicellularity.</title>
        <authorList>
            <consortium name="DOE Joint Genome Institute"/>
            <person name="Krizsan K."/>
            <person name="Almasi E."/>
            <person name="Merenyi Z."/>
            <person name="Sahu N."/>
            <person name="Viragh M."/>
            <person name="Koszo T."/>
            <person name="Mondo S."/>
            <person name="Kiss B."/>
            <person name="Balint B."/>
            <person name="Kues U."/>
            <person name="Barry K."/>
            <person name="Hegedus J.C."/>
            <person name="Henrissat B."/>
            <person name="Johnson J."/>
            <person name="Lipzen A."/>
            <person name="Ohm R."/>
            <person name="Nagy I."/>
            <person name="Pangilinan J."/>
            <person name="Yan J."/>
            <person name="Xiong Y."/>
            <person name="Grigoriev I.V."/>
            <person name="Hibbett D.S."/>
            <person name="Nagy L.G."/>
        </authorList>
    </citation>
    <scope>NUCLEOTIDE SEQUENCE [LARGE SCALE GENOMIC DNA]</scope>
    <source>
        <strain evidence="1 2">SZMC22713</strain>
    </source>
</reference>
<keyword evidence="2" id="KW-1185">Reference proteome</keyword>
<accession>A0A4Y7PZF1</accession>
<dbReference type="VEuPathDB" id="FungiDB:BD410DRAFT_790442"/>
<name>A0A4Y7PZF1_9AGAM</name>
<protein>
    <submittedName>
        <fullName evidence="1">Uncharacterized protein</fullName>
    </submittedName>
</protein>
<proteinExistence type="predicted"/>
<organism evidence="1 2">
    <name type="scientific">Rickenella mellea</name>
    <dbReference type="NCBI Taxonomy" id="50990"/>
    <lineage>
        <taxon>Eukaryota</taxon>
        <taxon>Fungi</taxon>
        <taxon>Dikarya</taxon>
        <taxon>Basidiomycota</taxon>
        <taxon>Agaricomycotina</taxon>
        <taxon>Agaricomycetes</taxon>
        <taxon>Hymenochaetales</taxon>
        <taxon>Rickenellaceae</taxon>
        <taxon>Rickenella</taxon>
    </lineage>
</organism>
<evidence type="ECO:0000313" key="1">
    <source>
        <dbReference type="EMBL" id="TDL20774.1"/>
    </source>
</evidence>